<keyword evidence="2" id="KW-1185">Reference proteome</keyword>
<reference evidence="1 2" key="1">
    <citation type="submission" date="2024-06" db="EMBL/GenBank/DDBJ databases">
        <title>Complete genome of Phlyctema vagabunda strain 19-DSS-EL-015.</title>
        <authorList>
            <person name="Fiorenzani C."/>
        </authorList>
    </citation>
    <scope>NUCLEOTIDE SEQUENCE [LARGE SCALE GENOMIC DNA]</scope>
    <source>
        <strain evidence="1 2">19-DSS-EL-015</strain>
    </source>
</reference>
<proteinExistence type="predicted"/>
<comment type="caution">
    <text evidence="1">The sequence shown here is derived from an EMBL/GenBank/DDBJ whole genome shotgun (WGS) entry which is preliminary data.</text>
</comment>
<dbReference type="EMBL" id="JBFCZG010000009">
    <property type="protein sequence ID" value="KAL3418137.1"/>
    <property type="molecule type" value="Genomic_DNA"/>
</dbReference>
<protein>
    <submittedName>
        <fullName evidence="1">Uncharacterized protein</fullName>
    </submittedName>
</protein>
<evidence type="ECO:0000313" key="1">
    <source>
        <dbReference type="EMBL" id="KAL3418137.1"/>
    </source>
</evidence>
<gene>
    <name evidence="1" type="ORF">PVAG01_09852</name>
</gene>
<evidence type="ECO:0000313" key="2">
    <source>
        <dbReference type="Proteomes" id="UP001629113"/>
    </source>
</evidence>
<sequence length="114" mass="12986">MPSTRWETRRNALEVLRKICKSMILCTESVNRHVLMKSEDEVAPLADSMLLLARSRRARNFYDKYAMGDVFNVLLKTLGPDASGSDIIHDLNFSSDEEELENSGEDEVADDDFE</sequence>
<organism evidence="1 2">
    <name type="scientific">Phlyctema vagabunda</name>
    <dbReference type="NCBI Taxonomy" id="108571"/>
    <lineage>
        <taxon>Eukaryota</taxon>
        <taxon>Fungi</taxon>
        <taxon>Dikarya</taxon>
        <taxon>Ascomycota</taxon>
        <taxon>Pezizomycotina</taxon>
        <taxon>Leotiomycetes</taxon>
        <taxon>Helotiales</taxon>
        <taxon>Dermateaceae</taxon>
        <taxon>Phlyctema</taxon>
    </lineage>
</organism>
<name>A0ABR4P4F9_9HELO</name>
<accession>A0ABR4P4F9</accession>
<dbReference type="Proteomes" id="UP001629113">
    <property type="component" value="Unassembled WGS sequence"/>
</dbReference>